<dbReference type="AlphaFoldDB" id="A0A087EAQ7"/>
<evidence type="ECO:0000313" key="3">
    <source>
        <dbReference type="Proteomes" id="UP000029003"/>
    </source>
</evidence>
<keyword evidence="1" id="KW-0472">Membrane</keyword>
<organism evidence="2 3">
    <name type="scientific">Bifidobacterium thermacidophilum subsp. thermacidophilum</name>
    <dbReference type="NCBI Taxonomy" id="79262"/>
    <lineage>
        <taxon>Bacteria</taxon>
        <taxon>Bacillati</taxon>
        <taxon>Actinomycetota</taxon>
        <taxon>Actinomycetes</taxon>
        <taxon>Bifidobacteriales</taxon>
        <taxon>Bifidobacteriaceae</taxon>
        <taxon>Bifidobacterium</taxon>
    </lineage>
</organism>
<reference evidence="2 3" key="1">
    <citation type="submission" date="2014-03" db="EMBL/GenBank/DDBJ databases">
        <title>Genomics of Bifidobacteria.</title>
        <authorList>
            <person name="Ventura M."/>
            <person name="Milani C."/>
            <person name="Lugli G.A."/>
        </authorList>
    </citation>
    <scope>NUCLEOTIDE SEQUENCE [LARGE SCALE GENOMIC DNA]</scope>
    <source>
        <strain evidence="2 3">LMG 21395</strain>
    </source>
</reference>
<gene>
    <name evidence="2" type="ORF">THER5_1664</name>
</gene>
<keyword evidence="1" id="KW-1133">Transmembrane helix</keyword>
<dbReference type="EMBL" id="JGZT01000001">
    <property type="protein sequence ID" value="KFJ04858.1"/>
    <property type="molecule type" value="Genomic_DNA"/>
</dbReference>
<keyword evidence="1" id="KW-0812">Transmembrane</keyword>
<evidence type="ECO:0000313" key="2">
    <source>
        <dbReference type="EMBL" id="KFJ04858.1"/>
    </source>
</evidence>
<feature type="transmembrane region" description="Helical" evidence="1">
    <location>
        <begin position="38"/>
        <end position="56"/>
    </location>
</feature>
<dbReference type="RefSeq" id="WP_029576983.1">
    <property type="nucleotide sequence ID" value="NZ_JGZT01000001.1"/>
</dbReference>
<evidence type="ECO:0000256" key="1">
    <source>
        <dbReference type="SAM" id="Phobius"/>
    </source>
</evidence>
<feature type="transmembrane region" description="Helical" evidence="1">
    <location>
        <begin position="12"/>
        <end position="32"/>
    </location>
</feature>
<sequence>MMAKNKNTKKAFDDINFALVNIIFLLILLVSMIPRGEWVLMAFICVLMLLNIVMMITGNAKKNTKQDDNAGKAEQIQTE</sequence>
<dbReference type="Proteomes" id="UP000029003">
    <property type="component" value="Unassembled WGS sequence"/>
</dbReference>
<accession>A0A087EAQ7</accession>
<protein>
    <submittedName>
        <fullName evidence="2">Uncharacterized protein</fullName>
    </submittedName>
</protein>
<comment type="caution">
    <text evidence="2">The sequence shown here is derived from an EMBL/GenBank/DDBJ whole genome shotgun (WGS) entry which is preliminary data.</text>
</comment>
<proteinExistence type="predicted"/>
<name>A0A087EAQ7_9BIFI</name>